<keyword evidence="3" id="KW-0342">GTP-binding</keyword>
<dbReference type="InParanoid" id="A0A1S3K827"/>
<dbReference type="AlphaFoldDB" id="A0A1S3K827"/>
<dbReference type="SUPFAM" id="SSF51294">
    <property type="entry name" value="Hedgehog/intein (Hint) domain"/>
    <property type="match status" value="1"/>
</dbReference>
<dbReference type="Proteomes" id="UP000085678">
    <property type="component" value="Unplaced"/>
</dbReference>
<accession>A0A1S3K827</accession>
<dbReference type="RefSeq" id="XP_013418790.1">
    <property type="nucleotide sequence ID" value="XM_013563336.1"/>
</dbReference>
<dbReference type="InterPro" id="IPR006703">
    <property type="entry name" value="G_AIG1"/>
</dbReference>
<dbReference type="Gene3D" id="3.40.50.300">
    <property type="entry name" value="P-loop containing nucleotide triphosphate hydrolases"/>
    <property type="match status" value="1"/>
</dbReference>
<dbReference type="InterPro" id="IPR001767">
    <property type="entry name" value="Hedgehog_Hint"/>
</dbReference>
<evidence type="ECO:0000313" key="5">
    <source>
        <dbReference type="Proteomes" id="UP000085678"/>
    </source>
</evidence>
<feature type="domain" description="AIG1-type G" evidence="4">
    <location>
        <begin position="405"/>
        <end position="616"/>
    </location>
</feature>
<dbReference type="GeneID" id="106179620"/>
<evidence type="ECO:0000259" key="4">
    <source>
        <dbReference type="PROSITE" id="PS51720"/>
    </source>
</evidence>
<evidence type="ECO:0000313" key="6">
    <source>
        <dbReference type="RefSeq" id="XP_013418790.1"/>
    </source>
</evidence>
<dbReference type="OrthoDB" id="5985928at2759"/>
<keyword evidence="2" id="KW-0547">Nucleotide-binding</keyword>
<dbReference type="Pfam" id="PF01079">
    <property type="entry name" value="Hint"/>
    <property type="match status" value="1"/>
</dbReference>
<proteinExistence type="inferred from homology"/>
<dbReference type="SUPFAM" id="SSF52540">
    <property type="entry name" value="P-loop containing nucleoside triphosphate hydrolases"/>
    <property type="match status" value="1"/>
</dbReference>
<evidence type="ECO:0000256" key="1">
    <source>
        <dbReference type="ARBA" id="ARBA00008535"/>
    </source>
</evidence>
<reference evidence="6" key="1">
    <citation type="submission" date="2025-08" db="UniProtKB">
        <authorList>
            <consortium name="RefSeq"/>
        </authorList>
    </citation>
    <scope>IDENTIFICATION</scope>
    <source>
        <tissue evidence="6">Gonads</tissue>
    </source>
</reference>
<dbReference type="PANTHER" id="PTHR10903">
    <property type="entry name" value="GTPASE, IMAP FAMILY MEMBER-RELATED"/>
    <property type="match status" value="1"/>
</dbReference>
<gene>
    <name evidence="6" type="primary">LOC106179620</name>
</gene>
<name>A0A1S3K827_LINAN</name>
<dbReference type="PANTHER" id="PTHR10903:SF184">
    <property type="entry name" value="GTP-BINDING PROTEIN A"/>
    <property type="match status" value="1"/>
</dbReference>
<dbReference type="Gene3D" id="2.170.16.10">
    <property type="entry name" value="Hedgehog/Intein (Hint) domain"/>
    <property type="match status" value="1"/>
</dbReference>
<dbReference type="Pfam" id="PF04548">
    <property type="entry name" value="AIG1"/>
    <property type="match status" value="1"/>
</dbReference>
<comment type="similarity">
    <text evidence="1">Belongs to the TRAFAC class TrmE-Era-EngA-EngB-Septin-like GTPase superfamily. AIG1/Toc34/Toc159-like paraseptin GTPase family. IAN subfamily.</text>
</comment>
<dbReference type="CDD" id="cd00081">
    <property type="entry name" value="Hint"/>
    <property type="match status" value="1"/>
</dbReference>
<sequence length="859" mass="95951">MNSSDPHWIKCHADLQIGDGYNFDTMEKTQAIIEGIEEDSLDFTKDRDIKIRQFTGHLTERDTQTSSSEGFVRLKAKAFDLTIPGVNMGLKAEAGASASWKGSGENTTKGDVTTLRLSIRMQTGIKRLNDRRRGSVRRKPGVHPTHYVSSLAYGGYLTIDITARVNSRNAKENFERDMGANAEFKFKEYGADVSANSKLNNIEDYLRNTQECTVNVDSSVSEMQYDVRETKSSDLSNLQKLINRFVEKVEEQNGGKGKPMLAKIAPLSELDNSAEPYEFENRLGNQIKDLEDRYDDICSALGFLRTFFQDHQTQVQDLPHDIIKLEKDLESLRDTFTDNIQGLTHRKADHAKNKEIVRHLEAAYTEFSPTAVGLRRCIGRVRQMTQKYIKVTDTYEQLPEAYAEGKHTNIVAVGKMGTGKSSTCNMMVEKEGVFRAAFSSDAVTKDLSSHCANVGGRDLRLIDTPGLLEAVSTKARLDILQKLANCISLLEGEDGIDVFLFVIRCDEMPSQEELGAVIQLGTLFSEVIFEYMVVVATHKDHLDNKGESTKCFISNLPDKMKTILQKAGGRMMFINNVTKNGRERRDYIKDIIGHVDDIAKAHKGEKFSHKAISVASEKRRLLREKYPQLSDVAIQSHLEKDVEAYLTSQYWCFGGSSTVRLSNGSVTPMAKLSPGDKVLCVRDDGSVGFEEIFCFGHADSNCQTIYVHLETSTGQHLLLSYGHYIHASSNSTSFPFSLKAARDIRVGDGVFVYHPATNAIFMDEIVATGSKKVTGAFCPHTLSGTIIVNDILASCYTDSVQPLVAEKLLMPAWFLYEMLPLLVSAPVLKYGVSYACKFLSATKQYFSRVFYSSACENHY</sequence>
<keyword evidence="5" id="KW-1185">Reference proteome</keyword>
<dbReference type="PROSITE" id="PS51720">
    <property type="entry name" value="G_AIG1"/>
    <property type="match status" value="1"/>
</dbReference>
<dbReference type="GO" id="GO:0005525">
    <property type="term" value="F:GTP binding"/>
    <property type="evidence" value="ECO:0007669"/>
    <property type="project" value="UniProtKB-KW"/>
</dbReference>
<evidence type="ECO:0000256" key="2">
    <source>
        <dbReference type="ARBA" id="ARBA00022741"/>
    </source>
</evidence>
<dbReference type="OMA" id="SACENHY"/>
<evidence type="ECO:0000256" key="3">
    <source>
        <dbReference type="ARBA" id="ARBA00023134"/>
    </source>
</evidence>
<dbReference type="GO" id="GO:0016540">
    <property type="term" value="P:protein autoprocessing"/>
    <property type="evidence" value="ECO:0007669"/>
    <property type="project" value="InterPro"/>
</dbReference>
<dbReference type="InterPro" id="IPR027417">
    <property type="entry name" value="P-loop_NTPase"/>
</dbReference>
<protein>
    <submittedName>
        <fullName evidence="6">Uncharacterized protein LOC106179620</fullName>
    </submittedName>
</protein>
<dbReference type="InterPro" id="IPR036844">
    <property type="entry name" value="Hint_dom_sf"/>
</dbReference>
<dbReference type="KEGG" id="lak:106179620"/>
<dbReference type="InterPro" id="IPR045058">
    <property type="entry name" value="GIMA/IAN/Toc"/>
</dbReference>
<organism evidence="5 6">
    <name type="scientific">Lingula anatina</name>
    <name type="common">Brachiopod</name>
    <name type="synonym">Lingula unguis</name>
    <dbReference type="NCBI Taxonomy" id="7574"/>
    <lineage>
        <taxon>Eukaryota</taxon>
        <taxon>Metazoa</taxon>
        <taxon>Spiralia</taxon>
        <taxon>Lophotrochozoa</taxon>
        <taxon>Brachiopoda</taxon>
        <taxon>Linguliformea</taxon>
        <taxon>Lingulata</taxon>
        <taxon>Lingulida</taxon>
        <taxon>Linguloidea</taxon>
        <taxon>Lingulidae</taxon>
        <taxon>Lingula</taxon>
    </lineage>
</organism>